<dbReference type="EMBL" id="MOXJ01000011">
    <property type="protein sequence ID" value="PDO10671.1"/>
    <property type="molecule type" value="Genomic_DNA"/>
</dbReference>
<protein>
    <submittedName>
        <fullName evidence="1">Uncharacterized protein</fullName>
    </submittedName>
</protein>
<proteinExistence type="predicted"/>
<dbReference type="Proteomes" id="UP000243688">
    <property type="component" value="Unassembled WGS sequence"/>
</dbReference>
<evidence type="ECO:0000313" key="2">
    <source>
        <dbReference type="Proteomes" id="UP000243688"/>
    </source>
</evidence>
<reference evidence="1 2" key="1">
    <citation type="submission" date="2016-12" db="EMBL/GenBank/DDBJ databases">
        <title>Candidatus Reconcilibacillus cellulovorans genome.</title>
        <authorList>
            <person name="Kolinko S."/>
            <person name="Wu Y.-W."/>
            <person name="Tachea F."/>
            <person name="Denzel E."/>
            <person name="Hiras J."/>
            <person name="Baecker N."/>
            <person name="Chan L.J."/>
            <person name="Eichorst S.A."/>
            <person name="Frey D."/>
            <person name="Adams P.D."/>
            <person name="Pray T."/>
            <person name="Tanjore D."/>
            <person name="Petzold C.J."/>
            <person name="Gladden J.M."/>
            <person name="Simmons B.A."/>
            <person name="Singer S.W."/>
        </authorList>
    </citation>
    <scope>NUCLEOTIDE SEQUENCE [LARGE SCALE GENOMIC DNA]</scope>
    <source>
        <strain evidence="1">JTherm</strain>
    </source>
</reference>
<evidence type="ECO:0000313" key="1">
    <source>
        <dbReference type="EMBL" id="PDO10671.1"/>
    </source>
</evidence>
<gene>
    <name evidence="1" type="ORF">BLM47_06150</name>
</gene>
<dbReference type="NCBIfam" id="NF038161">
    <property type="entry name" value="lant_II_LchA2"/>
    <property type="match status" value="1"/>
</dbReference>
<organism evidence="1 2">
    <name type="scientific">Candidatus Reconcilbacillus cellulovorans</name>
    <dbReference type="NCBI Taxonomy" id="1906605"/>
    <lineage>
        <taxon>Bacteria</taxon>
        <taxon>Bacillati</taxon>
        <taxon>Bacillota</taxon>
        <taxon>Bacilli</taxon>
        <taxon>Bacillales</taxon>
        <taxon>Paenibacillaceae</taxon>
        <taxon>Candidatus Reconcilbacillus</taxon>
    </lineage>
</organism>
<sequence length="60" mass="6328">MNVERLSRYGSDPAGEIPEKELRQLANDSAVGGVLPNTTPIVSLLVCPTTACTIRCGTIV</sequence>
<name>A0A2A6E0W3_9BACL</name>
<accession>A0A2A6E0W3</accession>
<dbReference type="AlphaFoldDB" id="A0A2A6E0W3"/>
<comment type="caution">
    <text evidence="1">The sequence shown here is derived from an EMBL/GenBank/DDBJ whole genome shotgun (WGS) entry which is preliminary data.</text>
</comment>